<keyword evidence="1" id="KW-1133">Transmembrane helix</keyword>
<organism evidence="2 3">
    <name type="scientific">Cellulomonas chitinilytica</name>
    <dbReference type="NCBI Taxonomy" id="398759"/>
    <lineage>
        <taxon>Bacteria</taxon>
        <taxon>Bacillati</taxon>
        <taxon>Actinomycetota</taxon>
        <taxon>Actinomycetes</taxon>
        <taxon>Micrococcales</taxon>
        <taxon>Cellulomonadaceae</taxon>
        <taxon>Cellulomonas</taxon>
    </lineage>
</organism>
<dbReference type="AlphaFoldDB" id="A0A919P787"/>
<reference evidence="2" key="1">
    <citation type="submission" date="2021-01" db="EMBL/GenBank/DDBJ databases">
        <title>Whole genome shotgun sequence of Cellulomonas chitinilytica NBRC 110799.</title>
        <authorList>
            <person name="Komaki H."/>
            <person name="Tamura T."/>
        </authorList>
    </citation>
    <scope>NUCLEOTIDE SEQUENCE</scope>
    <source>
        <strain evidence="2">NBRC 110799</strain>
    </source>
</reference>
<dbReference type="EMBL" id="BONK01000019">
    <property type="protein sequence ID" value="GIG23417.1"/>
    <property type="molecule type" value="Genomic_DNA"/>
</dbReference>
<feature type="transmembrane region" description="Helical" evidence="1">
    <location>
        <begin position="122"/>
        <end position="144"/>
    </location>
</feature>
<dbReference type="RefSeq" id="WP_203758423.1">
    <property type="nucleotide sequence ID" value="NZ_BONK01000019.1"/>
</dbReference>
<proteinExistence type="predicted"/>
<accession>A0A919P787</accession>
<keyword evidence="1" id="KW-0812">Transmembrane</keyword>
<comment type="caution">
    <text evidence="2">The sequence shown here is derived from an EMBL/GenBank/DDBJ whole genome shotgun (WGS) entry which is preliminary data.</text>
</comment>
<gene>
    <name evidence="2" type="ORF">Cch01nite_41410</name>
</gene>
<evidence type="ECO:0000313" key="2">
    <source>
        <dbReference type="EMBL" id="GIG23417.1"/>
    </source>
</evidence>
<name>A0A919P787_9CELL</name>
<evidence type="ECO:0008006" key="4">
    <source>
        <dbReference type="Google" id="ProtNLM"/>
    </source>
</evidence>
<keyword evidence="1" id="KW-0472">Membrane</keyword>
<evidence type="ECO:0000256" key="1">
    <source>
        <dbReference type="SAM" id="Phobius"/>
    </source>
</evidence>
<protein>
    <recommendedName>
        <fullName evidence="4">DUF3592 domain-containing protein</fullName>
    </recommendedName>
</protein>
<feature type="transmembrane region" description="Helical" evidence="1">
    <location>
        <begin position="20"/>
        <end position="41"/>
    </location>
</feature>
<dbReference type="Proteomes" id="UP000632740">
    <property type="component" value="Unassembled WGS sequence"/>
</dbReference>
<keyword evidence="3" id="KW-1185">Reference proteome</keyword>
<sequence>MSRSAAADHRSRAAADRVRWWERLLPVLLLVGGTFGVLTLIDWDDARTFDRGVQTVTGTVTDCWGGKWSGCRVEFTTVDGAHESGTVEDDHEVGDPLEIDYAVVETSLVREAGYSTWDDVRVGAPLTAALLVPALVALALMLRLSRSSGSFWRRFGRAWSKR</sequence>
<evidence type="ECO:0000313" key="3">
    <source>
        <dbReference type="Proteomes" id="UP000632740"/>
    </source>
</evidence>